<sequence length="155" mass="17249">MESNSPKSPRSPLTYEKVAEEKAPKSPKSPKSPMRPFRLRFHRMLSTGSLKSGSTSSTPASPSPGAKSPLGKFYSFDTESLDAVKNAKCSKTKYGTTMKIVNKKKKNKHRQGYTDYTMEDEDDECFNPNVPLIKITQEECGENRPASLNSPANER</sequence>
<feature type="compositionally biased region" description="Low complexity" evidence="1">
    <location>
        <begin position="45"/>
        <end position="72"/>
    </location>
</feature>
<evidence type="ECO:0000256" key="1">
    <source>
        <dbReference type="SAM" id="MobiDB-lite"/>
    </source>
</evidence>
<dbReference type="Proteomes" id="UP001652700">
    <property type="component" value="Unplaced"/>
</dbReference>
<reference evidence="2" key="1">
    <citation type="submission" date="2025-05" db="UniProtKB">
        <authorList>
            <consortium name="EnsemblMetazoa"/>
        </authorList>
    </citation>
    <scope>IDENTIFICATION</scope>
</reference>
<dbReference type="GeneID" id="126891024"/>
<name>A0ABM5L148_DIAVI</name>
<protein>
    <submittedName>
        <fullName evidence="2">Uncharacterized protein</fullName>
    </submittedName>
</protein>
<evidence type="ECO:0000313" key="2">
    <source>
        <dbReference type="EnsemblMetazoa" id="XP_050516163.1"/>
    </source>
</evidence>
<feature type="region of interest" description="Disordered" evidence="1">
    <location>
        <begin position="1"/>
        <end position="73"/>
    </location>
</feature>
<organism evidence="2 3">
    <name type="scientific">Diabrotica virgifera virgifera</name>
    <name type="common">western corn rootworm</name>
    <dbReference type="NCBI Taxonomy" id="50390"/>
    <lineage>
        <taxon>Eukaryota</taxon>
        <taxon>Metazoa</taxon>
        <taxon>Ecdysozoa</taxon>
        <taxon>Arthropoda</taxon>
        <taxon>Hexapoda</taxon>
        <taxon>Insecta</taxon>
        <taxon>Pterygota</taxon>
        <taxon>Neoptera</taxon>
        <taxon>Endopterygota</taxon>
        <taxon>Coleoptera</taxon>
        <taxon>Polyphaga</taxon>
        <taxon>Cucujiformia</taxon>
        <taxon>Chrysomeloidea</taxon>
        <taxon>Chrysomelidae</taxon>
        <taxon>Galerucinae</taxon>
        <taxon>Diabroticina</taxon>
        <taxon>Diabroticites</taxon>
        <taxon>Diabrotica</taxon>
    </lineage>
</organism>
<keyword evidence="3" id="KW-1185">Reference proteome</keyword>
<evidence type="ECO:0000313" key="3">
    <source>
        <dbReference type="Proteomes" id="UP001652700"/>
    </source>
</evidence>
<accession>A0ABM5L148</accession>
<proteinExistence type="predicted"/>
<dbReference type="RefSeq" id="XP_050516163.1">
    <property type="nucleotide sequence ID" value="XM_050660206.1"/>
</dbReference>
<dbReference type="EnsemblMetazoa" id="XM_050660206.1">
    <property type="protein sequence ID" value="XP_050516163.1"/>
    <property type="gene ID" value="LOC126891024"/>
</dbReference>